<dbReference type="SUPFAM" id="SSF52540">
    <property type="entry name" value="P-loop containing nucleoside triphosphate hydrolases"/>
    <property type="match status" value="1"/>
</dbReference>
<dbReference type="InterPro" id="IPR002716">
    <property type="entry name" value="PIN_dom"/>
</dbReference>
<accession>A0A382NQ00</accession>
<feature type="non-terminal residue" evidence="3">
    <location>
        <position position="277"/>
    </location>
</feature>
<comment type="similarity">
    <text evidence="1">In the N-terminal section; belongs to the PINc/VapC protein family.</text>
</comment>
<gene>
    <name evidence="3" type="ORF">METZ01_LOCUS315544</name>
</gene>
<evidence type="ECO:0000256" key="1">
    <source>
        <dbReference type="ARBA" id="ARBA00046345"/>
    </source>
</evidence>
<evidence type="ECO:0000313" key="3">
    <source>
        <dbReference type="EMBL" id="SVC62690.1"/>
    </source>
</evidence>
<dbReference type="PANTHER" id="PTHR30473:SF2">
    <property type="entry name" value="PIN DOMAIN-CONTAINING PROTEIN"/>
    <property type="match status" value="1"/>
</dbReference>
<protein>
    <recommendedName>
        <fullName evidence="2">PIN domain-containing protein</fullName>
    </recommendedName>
</protein>
<dbReference type="PANTHER" id="PTHR30473">
    <property type="entry name" value="PROTEIN PHOH"/>
    <property type="match status" value="1"/>
</dbReference>
<name>A0A382NQ00_9ZZZZ</name>
<feature type="domain" description="PIN" evidence="2">
    <location>
        <begin position="5"/>
        <end position="131"/>
    </location>
</feature>
<dbReference type="CDD" id="cd09883">
    <property type="entry name" value="PIN_VapC_PhoHL-ATPase"/>
    <property type="match status" value="1"/>
</dbReference>
<dbReference type="GO" id="GO:0005524">
    <property type="term" value="F:ATP binding"/>
    <property type="evidence" value="ECO:0007669"/>
    <property type="project" value="TreeGrafter"/>
</dbReference>
<dbReference type="InterPro" id="IPR029060">
    <property type="entry name" value="PIN-like_dom_sf"/>
</dbReference>
<dbReference type="InterPro" id="IPR027417">
    <property type="entry name" value="P-loop_NTPase"/>
</dbReference>
<dbReference type="GO" id="GO:0005829">
    <property type="term" value="C:cytosol"/>
    <property type="evidence" value="ECO:0007669"/>
    <property type="project" value="TreeGrafter"/>
</dbReference>
<dbReference type="Gene3D" id="3.40.50.300">
    <property type="entry name" value="P-loop containing nucleotide triphosphate hydrolases"/>
    <property type="match status" value="1"/>
</dbReference>
<sequence length="277" mass="30722">MRGLEVFVLDTNVLLFAPEALEAFPDAEVVIPINVIEELDRFKAELSDRGGSARVVSQRLDELRELGSLAQGVQLDEGGRVRVELQVPAQEDLPGQLDINRASNRVLAVAWELFQGDLPVTLVTQDTNLRVKANALEVPVMRYMNSASGANGFFEGMKTLEVEKELIHQLLLQDFIDPSELNVEFQGLDDFLPNEGLHLMNGSSNSEDLLAIYHEGEKNFQILERLENVWGLKPRNPEQRLALEYLLDPEIHVVSLSGKSGTGKTLLALAAGLQLML</sequence>
<proteinExistence type="inferred from homology"/>
<dbReference type="Gene3D" id="3.40.50.1010">
    <property type="entry name" value="5'-nuclease"/>
    <property type="match status" value="1"/>
</dbReference>
<dbReference type="SUPFAM" id="SSF88723">
    <property type="entry name" value="PIN domain-like"/>
    <property type="match status" value="1"/>
</dbReference>
<dbReference type="EMBL" id="UINC01101685">
    <property type="protein sequence ID" value="SVC62690.1"/>
    <property type="molecule type" value="Genomic_DNA"/>
</dbReference>
<organism evidence="3">
    <name type="scientific">marine metagenome</name>
    <dbReference type="NCBI Taxonomy" id="408172"/>
    <lineage>
        <taxon>unclassified sequences</taxon>
        <taxon>metagenomes</taxon>
        <taxon>ecological metagenomes</taxon>
    </lineage>
</organism>
<evidence type="ECO:0000259" key="2">
    <source>
        <dbReference type="SMART" id="SM00670"/>
    </source>
</evidence>
<dbReference type="AlphaFoldDB" id="A0A382NQ00"/>
<dbReference type="InterPro" id="IPR051451">
    <property type="entry name" value="PhoH2-like"/>
</dbReference>
<dbReference type="SMART" id="SM00670">
    <property type="entry name" value="PINc"/>
    <property type="match status" value="1"/>
</dbReference>
<dbReference type="Pfam" id="PF13638">
    <property type="entry name" value="PIN_4"/>
    <property type="match status" value="1"/>
</dbReference>
<reference evidence="3" key="1">
    <citation type="submission" date="2018-05" db="EMBL/GenBank/DDBJ databases">
        <authorList>
            <person name="Lanie J.A."/>
            <person name="Ng W.-L."/>
            <person name="Kazmierczak K.M."/>
            <person name="Andrzejewski T.M."/>
            <person name="Davidsen T.M."/>
            <person name="Wayne K.J."/>
            <person name="Tettelin H."/>
            <person name="Glass J.I."/>
            <person name="Rusch D."/>
            <person name="Podicherti R."/>
            <person name="Tsui H.-C.T."/>
            <person name="Winkler M.E."/>
        </authorList>
    </citation>
    <scope>NUCLEOTIDE SEQUENCE</scope>
</reference>